<keyword evidence="6" id="KW-0863">Zinc-finger</keyword>
<evidence type="ECO:0000256" key="2">
    <source>
        <dbReference type="ARBA" id="ARBA00006991"/>
    </source>
</evidence>
<feature type="compositionally biased region" description="Basic residues" evidence="12">
    <location>
        <begin position="1309"/>
        <end position="1323"/>
    </location>
</feature>
<dbReference type="Gene3D" id="3.30.160.60">
    <property type="entry name" value="Classic Zinc Finger"/>
    <property type="match status" value="1"/>
</dbReference>
<feature type="compositionally biased region" description="Basic and acidic residues" evidence="12">
    <location>
        <begin position="579"/>
        <end position="590"/>
    </location>
</feature>
<comment type="caution">
    <text evidence="14">The sequence shown here is derived from an EMBL/GenBank/DDBJ whole genome shotgun (WGS) entry which is preliminary data.</text>
</comment>
<comment type="subcellular location">
    <subcellularLocation>
        <location evidence="1">Nucleus</location>
    </subcellularLocation>
</comment>
<keyword evidence="5" id="KW-0677">Repeat</keyword>
<evidence type="ECO:0000256" key="1">
    <source>
        <dbReference type="ARBA" id="ARBA00004123"/>
    </source>
</evidence>
<evidence type="ECO:0000259" key="13">
    <source>
        <dbReference type="PROSITE" id="PS00028"/>
    </source>
</evidence>
<evidence type="ECO:0000256" key="6">
    <source>
        <dbReference type="ARBA" id="ARBA00022771"/>
    </source>
</evidence>
<evidence type="ECO:0000256" key="3">
    <source>
        <dbReference type="ARBA" id="ARBA00022553"/>
    </source>
</evidence>
<evidence type="ECO:0000256" key="8">
    <source>
        <dbReference type="ARBA" id="ARBA00023015"/>
    </source>
</evidence>
<proteinExistence type="inferred from homology"/>
<evidence type="ECO:0000256" key="5">
    <source>
        <dbReference type="ARBA" id="ARBA00022737"/>
    </source>
</evidence>
<feature type="region of interest" description="Disordered" evidence="12">
    <location>
        <begin position="1491"/>
        <end position="1515"/>
    </location>
</feature>
<evidence type="ECO:0000256" key="12">
    <source>
        <dbReference type="SAM" id="MobiDB-lite"/>
    </source>
</evidence>
<evidence type="ECO:0000256" key="11">
    <source>
        <dbReference type="ARBA" id="ARBA00023242"/>
    </source>
</evidence>
<dbReference type="GO" id="GO:0008270">
    <property type="term" value="F:zinc ion binding"/>
    <property type="evidence" value="ECO:0007669"/>
    <property type="project" value="UniProtKB-KW"/>
</dbReference>
<organism evidence="14 15">
    <name type="scientific">Albula goreensis</name>
    <dbReference type="NCBI Taxonomy" id="1534307"/>
    <lineage>
        <taxon>Eukaryota</taxon>
        <taxon>Metazoa</taxon>
        <taxon>Chordata</taxon>
        <taxon>Craniata</taxon>
        <taxon>Vertebrata</taxon>
        <taxon>Euteleostomi</taxon>
        <taxon>Actinopterygii</taxon>
        <taxon>Neopterygii</taxon>
        <taxon>Teleostei</taxon>
        <taxon>Albuliformes</taxon>
        <taxon>Albulidae</taxon>
        <taxon>Albula</taxon>
    </lineage>
</organism>
<dbReference type="Pfam" id="PF25580">
    <property type="entry name" value="TPR_Rlf"/>
    <property type="match status" value="1"/>
</dbReference>
<feature type="compositionally biased region" description="Polar residues" evidence="12">
    <location>
        <begin position="1496"/>
        <end position="1511"/>
    </location>
</feature>
<dbReference type="InterPro" id="IPR052251">
    <property type="entry name" value="GH-ZnFinger_Regulators"/>
</dbReference>
<evidence type="ECO:0000313" key="15">
    <source>
        <dbReference type="Proteomes" id="UP000829720"/>
    </source>
</evidence>
<dbReference type="Proteomes" id="UP000829720">
    <property type="component" value="Unassembled WGS sequence"/>
</dbReference>
<name>A0A8T3DZ28_9TELE</name>
<dbReference type="PANTHER" id="PTHR15507:SF16">
    <property type="entry name" value="ZINC FINGER PROTEIN 654"/>
    <property type="match status" value="1"/>
</dbReference>
<comment type="similarity">
    <text evidence="2">Belongs to the krueppel C2H2-type zinc-finger protein family.</text>
</comment>
<dbReference type="PROSITE" id="PS00028">
    <property type="entry name" value="ZINC_FINGER_C2H2_1"/>
    <property type="match status" value="3"/>
</dbReference>
<dbReference type="InterPro" id="IPR013087">
    <property type="entry name" value="Znf_C2H2_type"/>
</dbReference>
<evidence type="ECO:0000313" key="14">
    <source>
        <dbReference type="EMBL" id="KAI1899555.1"/>
    </source>
</evidence>
<keyword evidence="15" id="KW-1185">Reference proteome</keyword>
<evidence type="ECO:0000256" key="7">
    <source>
        <dbReference type="ARBA" id="ARBA00022833"/>
    </source>
</evidence>
<dbReference type="GO" id="GO:0000981">
    <property type="term" value="F:DNA-binding transcription factor activity, RNA polymerase II-specific"/>
    <property type="evidence" value="ECO:0007669"/>
    <property type="project" value="TreeGrafter"/>
</dbReference>
<feature type="compositionally biased region" description="Basic residues" evidence="12">
    <location>
        <begin position="568"/>
        <end position="578"/>
    </location>
</feature>
<dbReference type="GO" id="GO:0005634">
    <property type="term" value="C:nucleus"/>
    <property type="evidence" value="ECO:0007669"/>
    <property type="project" value="UniProtKB-SubCell"/>
</dbReference>
<feature type="region of interest" description="Disordered" evidence="12">
    <location>
        <begin position="1298"/>
        <end position="1337"/>
    </location>
</feature>
<feature type="domain" description="C2H2-type" evidence="13">
    <location>
        <begin position="1053"/>
        <end position="1073"/>
    </location>
</feature>
<evidence type="ECO:0000256" key="10">
    <source>
        <dbReference type="ARBA" id="ARBA00023163"/>
    </source>
</evidence>
<accession>A0A8T3DZ28</accession>
<keyword evidence="4" id="KW-0479">Metal-binding</keyword>
<dbReference type="PANTHER" id="PTHR15507">
    <property type="entry name" value="ZINC FINGER PROTEIN RLF"/>
    <property type="match status" value="1"/>
</dbReference>
<keyword evidence="10" id="KW-0804">Transcription</keyword>
<feature type="region of interest" description="Disordered" evidence="12">
    <location>
        <begin position="791"/>
        <end position="812"/>
    </location>
</feature>
<keyword evidence="7" id="KW-0862">Zinc</keyword>
<dbReference type="InterPro" id="IPR057986">
    <property type="entry name" value="TPR_Rlf/292/654"/>
</dbReference>
<gene>
    <name evidence="14" type="ORF">AGOR_G00062990</name>
</gene>
<dbReference type="OrthoDB" id="10029602at2759"/>
<dbReference type="GO" id="GO:0003677">
    <property type="term" value="F:DNA binding"/>
    <property type="evidence" value="ECO:0007669"/>
    <property type="project" value="UniProtKB-KW"/>
</dbReference>
<keyword evidence="11" id="KW-0539">Nucleus</keyword>
<feature type="compositionally biased region" description="Low complexity" evidence="12">
    <location>
        <begin position="799"/>
        <end position="811"/>
    </location>
</feature>
<dbReference type="SMART" id="SM00355">
    <property type="entry name" value="ZnF_C2H2"/>
    <property type="match status" value="7"/>
</dbReference>
<sequence>MAEEESDLESERFKEQLGSLLNCVNGEERGSQSKNYCTRFCELVEDQTGRWQVPLPQLQVLRTALCYFARDTVTFPSDCEHVRYALSSLALSFFELLLFFGKDEFLEEPLKDILESFQECHSCLVRHKNVYLLLLKQIIKDGGPWDNTVLQAILRESPPPCEEVDSYLSSEVPVFFELRVRYLLACERIQEAVALAKTCIQNPEVGRHLYFHQAYLACLLKASLYDHLHKEIAGIDGKDAVEIICNSENEERDDLLLALCKAFLTQQLQNGDMYYIWDLIFIWSKLHLRSNPSKQEFLEECHQLMLCATNVKSIFPFMKVIRTELGNEGLQFCVELCARALQMDLHHDPVAKLLIYKTIAFLLPNDLEVCRACALLVFFLERTVESYKTVYLLYTHPDQEYHADYCMVKNHIRFEILQILKKGLFFDPEFWNLITLRTNCLKLMNEKVMQAALNEIMEEDNWIPNYCVKEPTKVLSDTPNYNANLVRRHPVKKPNKPVIKRIVVPPEGVEVSHVKRRGRKPGSRVISVTDDSQLRRSFRQLDMAQENSIRQHDKRQQRLMARQAEKKTMKRRGRKPHWRLQEGAKQEENSAPRNLGRPGRKKQLPPNVEAKLPDHSLVQTCNDTDKAQEVFKEESSSGVELTPQLPAGVTTNEETVHLQIETLPPLAVALPDDPVLTAIPIAMLEVTIPDNEVMDIFSEQQDVEMQHLFDIAQQDHTHGDRIDIEEVPLQEHLTESCDREECSCTKPIGDSPLFAPLPDSVGEDYQECTVEIDNNVGLIQQLHNYCRVPEDAAEETVQPPSSAPEELSSAPQECLSENTEIVQKPSEVVCELPVVEVVPSQTPSGVGSSSELDIVESETMPEVIEKLPETVGHQEFIQAEESCVDSTSTVPQNVISVQDDTTSITNDLGSPLQHTVCALNESVTACNENAESICDTVGDTVNNTIVFDNATVVLTDQTVPCDVINHVLNDSVGQSDLVPESVQDQEPPIMLSQVEDVEQEKDSDEPVPELATVPHTHPKKVVKYRCKLCNKEFKGGNIMRHAVAHLQRDSLKCVFCGKIFNRPLIAKKHLEQHIKKLRSEADCNCTLPPENGTPKTLEYVKRSSSGSAKSEKKTAASAEKMVPSNNRKFTKKLKVLQTTEGEEDSNAIKKKKRARKANGSIVEGKLEIGKEQYCCPADGCTKKFVRRGISMIRHGMSSHHSDVKVQEFAFHWRKGKCEFCQRTFWSFLHYQDHIKRHDHPLKHFCLHLGCKTRFKTRAELRGHLKSHQPLQAQCSYADCSKIFCHLSQLQDHEWQHYPGPNIDDDKQKPGAHRKVHRSMRQKRKDPQNAADCSLKVQKESAKKDATVLDAINREGKAVTSKEVVKEVNKTVSETSTVERPVANDDVGSPEHIGSNTQIMNGHSENIALPQNETKNIPVQDSGQETILQNNVDKKVESDSKTRHQELNVQGQKKVKEVEAERSAYGAMSSRPFVRPPPSAYLDERYISMPKRRKLSPTESCSSVEQNNPSSEAQRRRCTKCFSSFSSVEDLQSHLSLNKCTSLFGFDSDEESAW</sequence>
<keyword evidence="9" id="KW-0238">DNA-binding</keyword>
<feature type="region of interest" description="Disordered" evidence="12">
    <location>
        <begin position="1101"/>
        <end position="1121"/>
    </location>
</feature>
<feature type="region of interest" description="Disordered" evidence="12">
    <location>
        <begin position="1370"/>
        <end position="1390"/>
    </location>
</feature>
<protein>
    <recommendedName>
        <fullName evidence="13">C2H2-type domain-containing protein</fullName>
    </recommendedName>
</protein>
<keyword evidence="3" id="KW-0597">Phosphoprotein</keyword>
<feature type="domain" description="C2H2-type" evidence="13">
    <location>
        <begin position="1274"/>
        <end position="1296"/>
    </location>
</feature>
<reference evidence="14" key="1">
    <citation type="submission" date="2021-01" db="EMBL/GenBank/DDBJ databases">
        <authorList>
            <person name="Zahm M."/>
            <person name="Roques C."/>
            <person name="Cabau C."/>
            <person name="Klopp C."/>
            <person name="Donnadieu C."/>
            <person name="Jouanno E."/>
            <person name="Lampietro C."/>
            <person name="Louis A."/>
            <person name="Herpin A."/>
            <person name="Echchiki A."/>
            <person name="Berthelot C."/>
            <person name="Parey E."/>
            <person name="Roest-Crollius H."/>
            <person name="Braasch I."/>
            <person name="Postlethwait J."/>
            <person name="Bobe J."/>
            <person name="Montfort J."/>
            <person name="Bouchez O."/>
            <person name="Begum T."/>
            <person name="Mejri S."/>
            <person name="Adams A."/>
            <person name="Chen W.-J."/>
            <person name="Guiguen Y."/>
        </authorList>
    </citation>
    <scope>NUCLEOTIDE SEQUENCE</scope>
    <source>
        <tissue evidence="14">Blood</tissue>
    </source>
</reference>
<keyword evidence="8" id="KW-0805">Transcription regulation</keyword>
<evidence type="ECO:0000256" key="4">
    <source>
        <dbReference type="ARBA" id="ARBA00022723"/>
    </source>
</evidence>
<feature type="region of interest" description="Disordered" evidence="12">
    <location>
        <begin position="546"/>
        <end position="610"/>
    </location>
</feature>
<feature type="domain" description="C2H2-type" evidence="13">
    <location>
        <begin position="1245"/>
        <end position="1267"/>
    </location>
</feature>
<dbReference type="EMBL" id="JAERUA010000005">
    <property type="protein sequence ID" value="KAI1899555.1"/>
    <property type="molecule type" value="Genomic_DNA"/>
</dbReference>
<evidence type="ECO:0000256" key="9">
    <source>
        <dbReference type="ARBA" id="ARBA00023125"/>
    </source>
</evidence>